<evidence type="ECO:0000313" key="2">
    <source>
        <dbReference type="Proteomes" id="UP000033023"/>
    </source>
</evidence>
<dbReference type="Proteomes" id="UP000033023">
    <property type="component" value="Segment"/>
</dbReference>
<dbReference type="EMBL" id="KP719132">
    <property type="protein sequence ID" value="AKA60883.1"/>
    <property type="molecule type" value="Genomic_DNA"/>
</dbReference>
<dbReference type="KEGG" id="vg:26646248"/>
<protein>
    <submittedName>
        <fullName evidence="1">Uncharacterized protein</fullName>
    </submittedName>
</protein>
<evidence type="ECO:0000313" key="1">
    <source>
        <dbReference type="EMBL" id="AKA60883.1"/>
    </source>
</evidence>
<dbReference type="RefSeq" id="YP_009219987.1">
    <property type="nucleotide sequence ID" value="NC_029028.1"/>
</dbReference>
<organism evidence="1 2">
    <name type="scientific">Enterobacteria phage JenP1</name>
    <dbReference type="NCBI Taxonomy" id="1610837"/>
    <lineage>
        <taxon>Viruses</taxon>
        <taxon>Duplodnaviria</taxon>
        <taxon>Heunggongvirae</taxon>
        <taxon>Uroviricota</taxon>
        <taxon>Caudoviricetes</taxon>
        <taxon>Queuovirinae</taxon>
        <taxon>Nonagvirus</taxon>
        <taxon>Nonagvirus JenP1</taxon>
    </lineage>
</organism>
<reference evidence="1 2" key="1">
    <citation type="journal article" date="2015" name="Genome Announc.">
        <title>Complete Genome Sequences of Four Novel Escherichia coli Bacteriophages Belonging to New Phage Groups.</title>
        <authorList>
            <person name="Carstens A.B."/>
            <person name="Kot W."/>
            <person name="Hansen L.H."/>
        </authorList>
    </citation>
    <scope>NUCLEOTIDE SEQUENCE [LARGE SCALE GENOMIC DNA]</scope>
</reference>
<proteinExistence type="predicted"/>
<reference evidence="2" key="2">
    <citation type="submission" date="2015-01" db="EMBL/GenBank/DDBJ databases">
        <title>Complete sequence of three novel 9g-like phages.</title>
        <authorList>
            <person name="Carstens A.B."/>
            <person name="Hansen L.H."/>
            <person name="Kot W."/>
        </authorList>
    </citation>
    <scope>NUCLEOTIDE SEQUENCE [LARGE SCALE GENOMIC DNA]</scope>
</reference>
<accession>A0A0E3M0U1</accession>
<sequence length="196" mass="21900">MAILTWPEALRPSNMEWKLTSNSKEFTSPFTGASQVVSWPGSRWSMSLKFENLDDWESRKLEVLIAKLDGMAGMIKVGDFGRWGRPPFGKPVVKGSNNTGTELPTRGWDAGRLVLKEGDYITVNDELKLVTEDVWSDAQGLATIKISPLLREMPPDGATIETQNPYGIFRLSSNENSVTRAPAFNNTINLEFKETF</sequence>
<dbReference type="OrthoDB" id="10678at10239"/>
<name>A0A0E3M0U1_9CAUD</name>
<keyword evidence="2" id="KW-1185">Reference proteome</keyword>
<dbReference type="GeneID" id="26646248"/>